<proteinExistence type="predicted"/>
<dbReference type="RefSeq" id="WP_270895605.1">
    <property type="nucleotide sequence ID" value="NZ_JBHSPF010000070.1"/>
</dbReference>
<keyword evidence="2" id="KW-1185">Reference proteome</keyword>
<sequence length="60" mass="6936">MDGYAIQKLLRLQGLSVFREDVPQIFHILDTIYESEKATLAFPDLNEEVPMTIVDKELLQ</sequence>
<evidence type="ECO:0000313" key="2">
    <source>
        <dbReference type="Proteomes" id="UP001596143"/>
    </source>
</evidence>
<accession>A0ABW0UA50</accession>
<name>A0ABW0UA50_9BACI</name>
<comment type="caution">
    <text evidence="1">The sequence shown here is derived from an EMBL/GenBank/DDBJ whole genome shotgun (WGS) entry which is preliminary data.</text>
</comment>
<organism evidence="1 2">
    <name type="scientific">Aliibacillus thermotolerans</name>
    <dbReference type="NCBI Taxonomy" id="1834418"/>
    <lineage>
        <taxon>Bacteria</taxon>
        <taxon>Bacillati</taxon>
        <taxon>Bacillota</taxon>
        <taxon>Bacilli</taxon>
        <taxon>Bacillales</taxon>
        <taxon>Bacillaceae</taxon>
        <taxon>Aliibacillus</taxon>
    </lineage>
</organism>
<gene>
    <name evidence="1" type="ORF">ACFPTR_13475</name>
</gene>
<evidence type="ECO:0000313" key="1">
    <source>
        <dbReference type="EMBL" id="MFC5629858.1"/>
    </source>
</evidence>
<dbReference type="Proteomes" id="UP001596143">
    <property type="component" value="Unassembled WGS sequence"/>
</dbReference>
<dbReference type="EMBL" id="JBHSPF010000070">
    <property type="protein sequence ID" value="MFC5629858.1"/>
    <property type="molecule type" value="Genomic_DNA"/>
</dbReference>
<protein>
    <submittedName>
        <fullName evidence="1">Uncharacterized protein</fullName>
    </submittedName>
</protein>
<reference evidence="2" key="1">
    <citation type="journal article" date="2019" name="Int. J. Syst. Evol. Microbiol.">
        <title>The Global Catalogue of Microorganisms (GCM) 10K type strain sequencing project: providing services to taxonomists for standard genome sequencing and annotation.</title>
        <authorList>
            <consortium name="The Broad Institute Genomics Platform"/>
            <consortium name="The Broad Institute Genome Sequencing Center for Infectious Disease"/>
            <person name="Wu L."/>
            <person name="Ma J."/>
        </authorList>
    </citation>
    <scope>NUCLEOTIDE SEQUENCE [LARGE SCALE GENOMIC DNA]</scope>
    <source>
        <strain evidence="2">CGMCC 1.15790</strain>
    </source>
</reference>